<evidence type="ECO:0000313" key="2">
    <source>
        <dbReference type="Proteomes" id="UP000194857"/>
    </source>
</evidence>
<evidence type="ECO:0000313" key="1">
    <source>
        <dbReference type="EMBL" id="OTI60964.1"/>
    </source>
</evidence>
<reference evidence="2" key="1">
    <citation type="submission" date="2017-05" db="EMBL/GenBank/DDBJ databases">
        <authorList>
            <person name="Giani T."/>
            <person name="Arena F."/>
            <person name="Pollini S."/>
            <person name="Di Pilato V."/>
            <person name="D'Andrea M.M."/>
            <person name="Henrici De Angelis L."/>
            <person name="Bassetti M."/>
            <person name="Rossolini G.M."/>
        </authorList>
    </citation>
    <scope>NUCLEOTIDE SEQUENCE [LARGE SCALE GENOMIC DNA]</scope>
    <source>
        <strain evidence="2">S567_C10_BS</strain>
    </source>
</reference>
<proteinExistence type="predicted"/>
<accession>A0A0G6E2P7</accession>
<name>A0A0G6E2P7_PSEAI</name>
<dbReference type="AlphaFoldDB" id="A0A0G6E2P7"/>
<gene>
    <name evidence="1" type="ORF">CAZ10_17980</name>
</gene>
<protein>
    <submittedName>
        <fullName evidence="1">Lysis protein</fullName>
    </submittedName>
</protein>
<organism evidence="1 2">
    <name type="scientific">Pseudomonas aeruginosa</name>
    <dbReference type="NCBI Taxonomy" id="287"/>
    <lineage>
        <taxon>Bacteria</taxon>
        <taxon>Pseudomonadati</taxon>
        <taxon>Pseudomonadota</taxon>
        <taxon>Gammaproteobacteria</taxon>
        <taxon>Pseudomonadales</taxon>
        <taxon>Pseudomonadaceae</taxon>
        <taxon>Pseudomonas</taxon>
    </lineage>
</organism>
<dbReference type="RefSeq" id="WP_003138155.1">
    <property type="nucleotide sequence ID" value="NZ_CAADKH010000510.1"/>
</dbReference>
<comment type="caution">
    <text evidence="1">The sequence shown here is derived from an EMBL/GenBank/DDBJ whole genome shotgun (WGS) entry which is preliminary data.</text>
</comment>
<dbReference type="EMBL" id="NFFZ01000008">
    <property type="protein sequence ID" value="OTI60964.1"/>
    <property type="molecule type" value="Genomic_DNA"/>
</dbReference>
<dbReference type="Proteomes" id="UP000194857">
    <property type="component" value="Unassembled WGS sequence"/>
</dbReference>
<sequence>MGILSLLRSNWFWTALIAVLYSVAVVIHGSASYDRGYATARAEGDAALLNLQLQHSNELAKIAEDNLLQFQQQVTRANQAEARFLSAQDQFTALQQQLSERIAHVSTQYRPAPGASPVPAPRFVVTCGWLRDYNHALGADLPSPAACRTAASPQETAWPASGADAELLESGVSAADILAHARDYGKWSLTNLAQLNALLDVNDKETH</sequence>